<organism evidence="2 3">
    <name type="scientific">Branchiostoma belcheri</name>
    <name type="common">Amphioxus</name>
    <dbReference type="NCBI Taxonomy" id="7741"/>
    <lineage>
        <taxon>Eukaryota</taxon>
        <taxon>Metazoa</taxon>
        <taxon>Chordata</taxon>
        <taxon>Cephalochordata</taxon>
        <taxon>Leptocardii</taxon>
        <taxon>Amphioxiformes</taxon>
        <taxon>Branchiostomatidae</taxon>
        <taxon>Branchiostoma</taxon>
    </lineage>
</organism>
<feature type="region of interest" description="Disordered" evidence="1">
    <location>
        <begin position="1"/>
        <end position="43"/>
    </location>
</feature>
<gene>
    <name evidence="3" type="primary">LOC109462901</name>
</gene>
<feature type="compositionally biased region" description="Polar residues" evidence="1">
    <location>
        <begin position="1"/>
        <end position="12"/>
    </location>
</feature>
<feature type="region of interest" description="Disordered" evidence="1">
    <location>
        <begin position="171"/>
        <end position="192"/>
    </location>
</feature>
<accession>A0A6P4XF17</accession>
<proteinExistence type="predicted"/>
<dbReference type="KEGG" id="bbel:109462901"/>
<dbReference type="RefSeq" id="XP_019615090.1">
    <property type="nucleotide sequence ID" value="XM_019759531.1"/>
</dbReference>
<sequence length="384" mass="42346">MQTGSTVKSVSAGQWGLAKTETPPGEPAEGLRQEGGLPPVHEPLRRRNALGDIFLGIDTEQVDRLRLDGQVTPAGGALPLATQPRTQDDPHKLSRKRRRHSSEFYTTLETIYEEDTTESESSSELLQDSARLSHNYEINNNTKRRVGLGNIFAGVDEASVEGLRRVFSCRDADDKRSQDENKEALLLDEDAKPPLRRRKAQANIFEGLDTASVESLQQQYGGKASSSPNQDTTPTTSPLKKRRLALWHVLEALGVSVQGIRHEHSHNTNADSDKTSAHLYQKQSKETKMAANSRKPVLQRRDASLNLLEGVNEATLQVLRGEGNTTADNSSPDAPAVVSDYVSFSQSPRATRRRNALTDITDLQKLYQTTCKSTGTWLSGMFAC</sequence>
<evidence type="ECO:0000313" key="2">
    <source>
        <dbReference type="Proteomes" id="UP000515135"/>
    </source>
</evidence>
<reference evidence="3" key="1">
    <citation type="submission" date="2025-08" db="UniProtKB">
        <authorList>
            <consortium name="RefSeq"/>
        </authorList>
    </citation>
    <scope>IDENTIFICATION</scope>
    <source>
        <tissue evidence="3">Gonad</tissue>
    </source>
</reference>
<dbReference type="Proteomes" id="UP000515135">
    <property type="component" value="Unplaced"/>
</dbReference>
<dbReference type="OrthoDB" id="10422706at2759"/>
<protein>
    <submittedName>
        <fullName evidence="3">Uncharacterized protein LOC109462901</fullName>
    </submittedName>
</protein>
<evidence type="ECO:0000313" key="3">
    <source>
        <dbReference type="RefSeq" id="XP_019615090.1"/>
    </source>
</evidence>
<feature type="region of interest" description="Disordered" evidence="1">
    <location>
        <begin position="73"/>
        <end position="100"/>
    </location>
</feature>
<dbReference type="AlphaFoldDB" id="A0A6P4XF17"/>
<dbReference type="GeneID" id="109462901"/>
<name>A0A6P4XF17_BRABE</name>
<feature type="region of interest" description="Disordered" evidence="1">
    <location>
        <begin position="216"/>
        <end position="238"/>
    </location>
</feature>
<evidence type="ECO:0000256" key="1">
    <source>
        <dbReference type="SAM" id="MobiDB-lite"/>
    </source>
</evidence>
<keyword evidence="2" id="KW-1185">Reference proteome</keyword>